<gene>
    <name evidence="1" type="ORF">AVDCRST_MAG10-3683</name>
</gene>
<organism evidence="1">
    <name type="scientific">uncultured Acidimicrobiales bacterium</name>
    <dbReference type="NCBI Taxonomy" id="310071"/>
    <lineage>
        <taxon>Bacteria</taxon>
        <taxon>Bacillati</taxon>
        <taxon>Actinomycetota</taxon>
        <taxon>Acidimicrobiia</taxon>
        <taxon>Acidimicrobiales</taxon>
        <taxon>environmental samples</taxon>
    </lineage>
</organism>
<name>A0A6J4JIA8_9ACTN</name>
<accession>A0A6J4JIA8</accession>
<sequence>MATEEELQQAWINTRLAVLQAIDVQVGTGKVSADVASQALDLAEAYAWLTRPDQGHGKGA</sequence>
<reference evidence="1" key="1">
    <citation type="submission" date="2020-02" db="EMBL/GenBank/DDBJ databases">
        <authorList>
            <person name="Meier V. D."/>
        </authorList>
    </citation>
    <scope>NUCLEOTIDE SEQUENCE</scope>
    <source>
        <strain evidence="1">AVDCRST_MAG10</strain>
    </source>
</reference>
<dbReference type="AlphaFoldDB" id="A0A6J4JIA8"/>
<evidence type="ECO:0000313" key="1">
    <source>
        <dbReference type="EMBL" id="CAA9277508.1"/>
    </source>
</evidence>
<protein>
    <submittedName>
        <fullName evidence="1">Uncharacterized protein</fullName>
    </submittedName>
</protein>
<dbReference type="EMBL" id="CADCTB010000221">
    <property type="protein sequence ID" value="CAA9277508.1"/>
    <property type="molecule type" value="Genomic_DNA"/>
</dbReference>
<proteinExistence type="predicted"/>